<organism evidence="1 2">
    <name type="scientific">Aspergillus flavus (strain ATCC 200026 / FGSC A1120 / IAM 13836 / NRRL 3357 / JCM 12722 / SRRC 167)</name>
    <dbReference type="NCBI Taxonomy" id="332952"/>
    <lineage>
        <taxon>Eukaryota</taxon>
        <taxon>Fungi</taxon>
        <taxon>Dikarya</taxon>
        <taxon>Ascomycota</taxon>
        <taxon>Pezizomycotina</taxon>
        <taxon>Eurotiomycetes</taxon>
        <taxon>Eurotiomycetidae</taxon>
        <taxon>Eurotiales</taxon>
        <taxon>Aspergillaceae</taxon>
        <taxon>Aspergillus</taxon>
        <taxon>Aspergillus subgen. Circumdati</taxon>
    </lineage>
</organism>
<evidence type="ECO:0000313" key="1">
    <source>
        <dbReference type="EMBL" id="QRD89137.1"/>
    </source>
</evidence>
<accession>A0A7U2MSN1</accession>
<dbReference type="Proteomes" id="UP000596276">
    <property type="component" value="Chromosome 1"/>
</dbReference>
<dbReference type="VEuPathDB" id="FungiDB:F9C07_11230"/>
<evidence type="ECO:0000313" key="2">
    <source>
        <dbReference type="Proteomes" id="UP000596276"/>
    </source>
</evidence>
<name>A0A7U2MSN1_ASPFN</name>
<dbReference type="EMBL" id="CP044619">
    <property type="protein sequence ID" value="QRD89137.1"/>
    <property type="molecule type" value="Genomic_DNA"/>
</dbReference>
<gene>
    <name evidence="1" type="ORF">F9C07_11230</name>
</gene>
<reference evidence="2" key="1">
    <citation type="journal article" date="2021" name="G3 (Bethesda)">
        <title>Chromosome assembled and annotated genome sequence of Aspergillus flavus NRRL 3357.</title>
        <authorList>
            <person name="Skerker J.M."/>
            <person name="Pianalto K.M."/>
            <person name="Mondo S.J."/>
            <person name="Yang K."/>
            <person name="Arkin A.P."/>
            <person name="Keller N.P."/>
            <person name="Grigoriev I.V."/>
            <person name="Louise Glass N.L."/>
        </authorList>
    </citation>
    <scope>NUCLEOTIDE SEQUENCE [LARGE SCALE GENOMIC DNA]</scope>
    <source>
        <strain evidence="2">ATCC 200026 / FGSC A1120 / IAM 13836 / NRRL 3357 / JCM 12722 / SRRC 167</strain>
    </source>
</reference>
<protein>
    <submittedName>
        <fullName evidence="1">Uncharacterized protein</fullName>
    </submittedName>
</protein>
<sequence>MLATYRKGFWGLVFLTRGLRKWDPRTRDPYPPKERLRKKVFDYAMLSLLPVSSHGNIYEVSTAVSLDQTCHLELAGESSGMALASR</sequence>
<dbReference type="AlphaFoldDB" id="A0A7U2MSN1"/>
<keyword evidence="2" id="KW-1185">Reference proteome</keyword>
<proteinExistence type="predicted"/>